<evidence type="ECO:0000256" key="1">
    <source>
        <dbReference type="ARBA" id="ARBA00006484"/>
    </source>
</evidence>
<keyword evidence="4" id="KW-1185">Reference proteome</keyword>
<protein>
    <recommendedName>
        <fullName evidence="5">NAD(P)-binding protein</fullName>
    </recommendedName>
</protein>
<dbReference type="InterPro" id="IPR002347">
    <property type="entry name" value="SDR_fam"/>
</dbReference>
<dbReference type="GO" id="GO:0016491">
    <property type="term" value="F:oxidoreductase activity"/>
    <property type="evidence" value="ECO:0007669"/>
    <property type="project" value="UniProtKB-KW"/>
</dbReference>
<dbReference type="PANTHER" id="PTHR43669">
    <property type="entry name" value="5-KETO-D-GLUCONATE 5-REDUCTASE"/>
    <property type="match status" value="1"/>
</dbReference>
<comment type="similarity">
    <text evidence="1">Belongs to the short-chain dehydrogenases/reductases (SDR) family.</text>
</comment>
<dbReference type="Pfam" id="PF00106">
    <property type="entry name" value="adh_short"/>
    <property type="match status" value="2"/>
</dbReference>
<organism evidence="3 4">
    <name type="scientific">Phellinidium pouzarii</name>
    <dbReference type="NCBI Taxonomy" id="167371"/>
    <lineage>
        <taxon>Eukaryota</taxon>
        <taxon>Fungi</taxon>
        <taxon>Dikarya</taxon>
        <taxon>Basidiomycota</taxon>
        <taxon>Agaricomycotina</taxon>
        <taxon>Agaricomycetes</taxon>
        <taxon>Hymenochaetales</taxon>
        <taxon>Hymenochaetaceae</taxon>
        <taxon>Phellinidium</taxon>
    </lineage>
</organism>
<reference evidence="3 4" key="1">
    <citation type="submission" date="2019-02" db="EMBL/GenBank/DDBJ databases">
        <title>Genome sequencing of the rare red list fungi Phellinidium pouzarii.</title>
        <authorList>
            <person name="Buettner E."/>
            <person name="Kellner H."/>
        </authorList>
    </citation>
    <scope>NUCLEOTIDE SEQUENCE [LARGE SCALE GENOMIC DNA]</scope>
    <source>
        <strain evidence="3 4">DSM 108285</strain>
    </source>
</reference>
<dbReference type="PANTHER" id="PTHR43669:SF3">
    <property type="entry name" value="ALCOHOL DEHYDROGENASE, PUTATIVE (AFU_ORTHOLOGUE AFUA_3G03445)-RELATED"/>
    <property type="match status" value="1"/>
</dbReference>
<accession>A0A4S4KR55</accession>
<evidence type="ECO:0000256" key="2">
    <source>
        <dbReference type="ARBA" id="ARBA00023002"/>
    </source>
</evidence>
<sequence length="315" mass="34998">MPGIAVSKCVLVVGATAGIGRALALAIWALPSKPTVIVAGRRKERLEELVKKGLDDGDGRIKALQVDLTAARDSLKAFTEHTLREYPDVRKACLIFVFVRSHTYMHSQLDSVVFSAGIQHITDFSKPEEIDLDGKQPPPDSLLFFFPYNVSSSYPDFTSEVNINYIAIVTLITFFLPHFLKLSTEGRPTFIIPISSMLAIVPSGTLSDYCAMKAALHSLSLSLHSNLASTNVHIMEILPPLVESELHDNQGTSEALSKIWMPLDTYTKYAMEGLLRGDVNIVTPNHEWLWEKFEKDKIGETPMSLHRKHSSYSSV</sequence>
<dbReference type="SUPFAM" id="SSF51735">
    <property type="entry name" value="NAD(P)-binding Rossmann-fold domains"/>
    <property type="match status" value="1"/>
</dbReference>
<evidence type="ECO:0000313" key="4">
    <source>
        <dbReference type="Proteomes" id="UP000308199"/>
    </source>
</evidence>
<comment type="caution">
    <text evidence="3">The sequence shown here is derived from an EMBL/GenBank/DDBJ whole genome shotgun (WGS) entry which is preliminary data.</text>
</comment>
<proteinExistence type="inferred from homology"/>
<gene>
    <name evidence="3" type="ORF">EW145_g7009</name>
</gene>
<dbReference type="PRINTS" id="PR00081">
    <property type="entry name" value="GDHRDH"/>
</dbReference>
<dbReference type="Proteomes" id="UP000308199">
    <property type="component" value="Unassembled WGS sequence"/>
</dbReference>
<dbReference type="EMBL" id="SGPK01000613">
    <property type="protein sequence ID" value="THH00914.1"/>
    <property type="molecule type" value="Genomic_DNA"/>
</dbReference>
<evidence type="ECO:0008006" key="5">
    <source>
        <dbReference type="Google" id="ProtNLM"/>
    </source>
</evidence>
<dbReference type="InterPro" id="IPR036291">
    <property type="entry name" value="NAD(P)-bd_dom_sf"/>
</dbReference>
<dbReference type="OrthoDB" id="37659at2759"/>
<evidence type="ECO:0000313" key="3">
    <source>
        <dbReference type="EMBL" id="THH00914.1"/>
    </source>
</evidence>
<dbReference type="AlphaFoldDB" id="A0A4S4KR55"/>
<dbReference type="Gene3D" id="3.40.50.720">
    <property type="entry name" value="NAD(P)-binding Rossmann-like Domain"/>
    <property type="match status" value="1"/>
</dbReference>
<name>A0A4S4KR55_9AGAM</name>
<keyword evidence="2" id="KW-0560">Oxidoreductase</keyword>